<accession>C1BQG3</accession>
<dbReference type="EMBL" id="BT076842">
    <property type="protein sequence ID" value="ACO11266.1"/>
    <property type="molecule type" value="mRNA"/>
</dbReference>
<dbReference type="SUPFAM" id="SSF50978">
    <property type="entry name" value="WD40 repeat-like"/>
    <property type="match status" value="1"/>
</dbReference>
<feature type="region of interest" description="Disordered" evidence="4">
    <location>
        <begin position="1"/>
        <end position="28"/>
    </location>
</feature>
<name>C1BQG3_CALRO</name>
<dbReference type="InterPro" id="IPR052139">
    <property type="entry name" value="Methylosome_Comp_WDR77"/>
</dbReference>
<keyword evidence="2" id="KW-0963">Cytoplasm</keyword>
<evidence type="ECO:0000256" key="2">
    <source>
        <dbReference type="ARBA" id="ARBA00022490"/>
    </source>
</evidence>
<feature type="repeat" description="WD" evidence="3">
    <location>
        <begin position="179"/>
        <end position="201"/>
    </location>
</feature>
<organism evidence="5">
    <name type="scientific">Caligus rogercresseyi</name>
    <name type="common">Sea louse</name>
    <dbReference type="NCBI Taxonomy" id="217165"/>
    <lineage>
        <taxon>Eukaryota</taxon>
        <taxon>Metazoa</taxon>
        <taxon>Ecdysozoa</taxon>
        <taxon>Arthropoda</taxon>
        <taxon>Crustacea</taxon>
        <taxon>Multicrustacea</taxon>
        <taxon>Hexanauplia</taxon>
        <taxon>Copepoda</taxon>
        <taxon>Siphonostomatoida</taxon>
        <taxon>Caligidae</taxon>
        <taxon>Caligus</taxon>
    </lineage>
</organism>
<dbReference type="InterPro" id="IPR036322">
    <property type="entry name" value="WD40_repeat_dom_sf"/>
</dbReference>
<gene>
    <name evidence="5" type="primary">MEP50</name>
</gene>
<dbReference type="SMART" id="SM00320">
    <property type="entry name" value="WD40"/>
    <property type="match status" value="5"/>
</dbReference>
<protein>
    <submittedName>
        <fullName evidence="5">Methylosome protein 50</fullName>
    </submittedName>
</protein>
<dbReference type="Pfam" id="PF00400">
    <property type="entry name" value="WD40"/>
    <property type="match status" value="1"/>
</dbReference>
<proteinExistence type="evidence at transcript level"/>
<evidence type="ECO:0000256" key="1">
    <source>
        <dbReference type="ARBA" id="ARBA00004496"/>
    </source>
</evidence>
<feature type="compositionally biased region" description="Low complexity" evidence="4">
    <location>
        <begin position="1"/>
        <end position="17"/>
    </location>
</feature>
<keyword evidence="3" id="KW-0853">WD repeat</keyword>
<dbReference type="PANTHER" id="PTHR46853:SF1">
    <property type="entry name" value="METHYLOSOME PROTEIN 50"/>
    <property type="match status" value="1"/>
</dbReference>
<dbReference type="AlphaFoldDB" id="C1BQG3"/>
<evidence type="ECO:0000256" key="3">
    <source>
        <dbReference type="PROSITE-ProRule" id="PRU00221"/>
    </source>
</evidence>
<dbReference type="Gene3D" id="2.130.10.10">
    <property type="entry name" value="YVTN repeat-like/Quinoprotein amine dehydrogenase"/>
    <property type="match status" value="1"/>
</dbReference>
<evidence type="ECO:0000313" key="5">
    <source>
        <dbReference type="EMBL" id="ACO11266.1"/>
    </source>
</evidence>
<reference evidence="5" key="1">
    <citation type="submission" date="2009-03" db="EMBL/GenBank/DDBJ databases">
        <title>Caligus rogercresseyi ESTs and full-length cDNAs.</title>
        <authorList>
            <person name="Yasuike M."/>
            <person name="von Schalburg K."/>
            <person name="Cooper G."/>
            <person name="Leong J."/>
            <person name="Jones S.R.M."/>
            <person name="Koop B.F."/>
        </authorList>
    </citation>
    <scope>NUCLEOTIDE SEQUENCE</scope>
    <source>
        <tissue evidence="5">Whole tissue</tissue>
    </source>
</reference>
<sequence length="337" mass="36766">MASEEPSQPSSDGASAPPSGPHPSSDRHLEFLSFNEEGGLLMGCSDLCGRVWSGSAWFYGDPKKAPSRCGGSSAVMECEDGVSEGLFLQKDSVLLALDSGALETLLLQEGPYFERISVVLEHDDLITGLTRSPDRIMTSSYDKSIVIYDPHCALALDTRLLASDLLSDVASNPLDPFSLASAALDGTVALWDLRTPTSPPTTLYKDPSNWPTALAWSPQDDKSLFIGTQSGEISNYDIRQLSSPTHSDHSMDKQIHKILFSPSQPDIVAVSADTFPVRIFDVEEGFKVLYTDERHEDFVRGLAWHPKEGDLWTCGWDRLVLSHPLPIKNNNTNAAAT</sequence>
<evidence type="ECO:0000256" key="4">
    <source>
        <dbReference type="SAM" id="MobiDB-lite"/>
    </source>
</evidence>
<dbReference type="PROSITE" id="PS50082">
    <property type="entry name" value="WD_REPEATS_2"/>
    <property type="match status" value="1"/>
</dbReference>
<dbReference type="InterPro" id="IPR001680">
    <property type="entry name" value="WD40_rpt"/>
</dbReference>
<dbReference type="PANTHER" id="PTHR46853">
    <property type="entry name" value="METHYLOSOME PROTEIN 50"/>
    <property type="match status" value="1"/>
</dbReference>
<dbReference type="GO" id="GO:0034709">
    <property type="term" value="C:methylosome"/>
    <property type="evidence" value="ECO:0007669"/>
    <property type="project" value="TreeGrafter"/>
</dbReference>
<dbReference type="InterPro" id="IPR015943">
    <property type="entry name" value="WD40/YVTN_repeat-like_dom_sf"/>
</dbReference>
<comment type="subcellular location">
    <subcellularLocation>
        <location evidence="1">Cytoplasm</location>
    </subcellularLocation>
</comment>
<dbReference type="GO" id="GO:0007309">
    <property type="term" value="P:oocyte axis specification"/>
    <property type="evidence" value="ECO:0007669"/>
    <property type="project" value="TreeGrafter"/>
</dbReference>